<evidence type="ECO:0000256" key="1">
    <source>
        <dbReference type="SAM" id="Phobius"/>
    </source>
</evidence>
<gene>
    <name evidence="2" type="ORF">GCM10022406_36820</name>
</gene>
<name>A0ABP7NPR6_9BACT</name>
<dbReference type="RefSeq" id="WP_345117193.1">
    <property type="nucleotide sequence ID" value="NZ_BAABDH010000109.1"/>
</dbReference>
<dbReference type="Proteomes" id="UP001499909">
    <property type="component" value="Unassembled WGS sequence"/>
</dbReference>
<accession>A0ABP7NPR6</accession>
<keyword evidence="1" id="KW-0812">Transmembrane</keyword>
<keyword evidence="1" id="KW-0472">Membrane</keyword>
<sequence length="206" mass="24037">MELNDLRRQWQQQPAPDSAAPDEAALRALLTQPSTSPVARMLRNARQEIISTVLILALTMVGLQFVHLPWLRPFGLLLLTASVLMGYYYYHKLRVLQRLGTTTAALRGHLEQQLQSLRSLLRLYYYFTMGTLVLMGSFLLYSTYTHLPQLFRGDARTLWQRGLWLGLTALISWLITGWITRWHLQRQYGRYLDQLESHLHELRELS</sequence>
<dbReference type="EMBL" id="BAABDH010000109">
    <property type="protein sequence ID" value="GAA3951607.1"/>
    <property type="molecule type" value="Genomic_DNA"/>
</dbReference>
<feature type="transmembrane region" description="Helical" evidence="1">
    <location>
        <begin position="123"/>
        <end position="142"/>
    </location>
</feature>
<reference evidence="3" key="1">
    <citation type="journal article" date="2019" name="Int. J. Syst. Evol. Microbiol.">
        <title>The Global Catalogue of Microorganisms (GCM) 10K type strain sequencing project: providing services to taxonomists for standard genome sequencing and annotation.</title>
        <authorList>
            <consortium name="The Broad Institute Genomics Platform"/>
            <consortium name="The Broad Institute Genome Sequencing Center for Infectious Disease"/>
            <person name="Wu L."/>
            <person name="Ma J."/>
        </authorList>
    </citation>
    <scope>NUCLEOTIDE SEQUENCE [LARGE SCALE GENOMIC DNA]</scope>
    <source>
        <strain evidence="3">JCM 17214</strain>
    </source>
</reference>
<feature type="transmembrane region" description="Helical" evidence="1">
    <location>
        <begin position="162"/>
        <end position="180"/>
    </location>
</feature>
<comment type="caution">
    <text evidence="2">The sequence shown here is derived from an EMBL/GenBank/DDBJ whole genome shotgun (WGS) entry which is preliminary data.</text>
</comment>
<organism evidence="2 3">
    <name type="scientific">Hymenobacter algoricola</name>
    <dbReference type="NCBI Taxonomy" id="486267"/>
    <lineage>
        <taxon>Bacteria</taxon>
        <taxon>Pseudomonadati</taxon>
        <taxon>Bacteroidota</taxon>
        <taxon>Cytophagia</taxon>
        <taxon>Cytophagales</taxon>
        <taxon>Hymenobacteraceae</taxon>
        <taxon>Hymenobacter</taxon>
    </lineage>
</organism>
<evidence type="ECO:0000313" key="2">
    <source>
        <dbReference type="EMBL" id="GAA3951607.1"/>
    </source>
</evidence>
<proteinExistence type="predicted"/>
<keyword evidence="3" id="KW-1185">Reference proteome</keyword>
<protein>
    <recommendedName>
        <fullName evidence="4">DUF202 domain-containing protein</fullName>
    </recommendedName>
</protein>
<feature type="transmembrane region" description="Helical" evidence="1">
    <location>
        <begin position="49"/>
        <end position="67"/>
    </location>
</feature>
<feature type="transmembrane region" description="Helical" evidence="1">
    <location>
        <begin position="73"/>
        <end position="90"/>
    </location>
</feature>
<evidence type="ECO:0000313" key="3">
    <source>
        <dbReference type="Proteomes" id="UP001499909"/>
    </source>
</evidence>
<evidence type="ECO:0008006" key="4">
    <source>
        <dbReference type="Google" id="ProtNLM"/>
    </source>
</evidence>
<keyword evidence="1" id="KW-1133">Transmembrane helix</keyword>